<feature type="region of interest" description="Disordered" evidence="9">
    <location>
        <begin position="166"/>
        <end position="265"/>
    </location>
</feature>
<dbReference type="InterPro" id="IPR013083">
    <property type="entry name" value="Znf_RING/FYVE/PHD"/>
</dbReference>
<gene>
    <name evidence="12" type="ORF">B0H66DRAFT_204118</name>
</gene>
<dbReference type="GO" id="GO:0006511">
    <property type="term" value="P:ubiquitin-dependent protein catabolic process"/>
    <property type="evidence" value="ECO:0007669"/>
    <property type="project" value="TreeGrafter"/>
</dbReference>
<proteinExistence type="inferred from homology"/>
<dbReference type="SUPFAM" id="SSF50044">
    <property type="entry name" value="SH3-domain"/>
    <property type="match status" value="1"/>
</dbReference>
<dbReference type="PROSITE" id="PS50089">
    <property type="entry name" value="ZF_RING_2"/>
    <property type="match status" value="1"/>
</dbReference>
<evidence type="ECO:0000256" key="7">
    <source>
        <dbReference type="PROSITE-ProRule" id="PRU00175"/>
    </source>
</evidence>
<dbReference type="InterPro" id="IPR018957">
    <property type="entry name" value="Znf_C3HC4_RING-type"/>
</dbReference>
<dbReference type="SMART" id="SM00184">
    <property type="entry name" value="RING"/>
    <property type="match status" value="1"/>
</dbReference>
<dbReference type="Pfam" id="PF00097">
    <property type="entry name" value="zf-C3HC4"/>
    <property type="match status" value="1"/>
</dbReference>
<dbReference type="AlphaFoldDB" id="A0AAE0ICH2"/>
<feature type="domain" description="RING-type" evidence="11">
    <location>
        <begin position="29"/>
        <end position="85"/>
    </location>
</feature>
<comment type="similarity">
    <text evidence="1">Belongs to the SH3RF family.</text>
</comment>
<sequence length="1039" mass="114401">MDPVPPSSRQGPAGGGSGAAVNLETELTCSICADLLYQPLTLLDCLHTFCGACVKEWFSWQAIRAENAPAPPAPDVAVFTCPSCREPVRDTKHDARVTTLLDMFLALNPDKGKSAAEREEMDDKYKKGEKVLPRLSFMDRTPEQRRMDDEERRLLAQVQQMSLREAVAEAAAADSSSHSRSAGGRRRRDRSSRDASREPTGGSGDGREMESSRRRAHSATLQTESAADERRRRRRSESRQRSGDELSSGEQRRQQRRVEHQSSLRSLINTDGLDARDLEREIEDFARQIQEEGLLDGLDLDNIDLTNNDELSRKITEAYRRRHRERARQDHHGGRRSNASSLSYRSDLSATTRPRSRTRDNNTSRPTSRHSAHSRAPSASSNEERGRYPPSSSALLEVQEPSRRRRTPSAGRSATVPIGPTQVPDIRAGVRSQTDLSARANAGAEQHPTRPGVSTVGGGGRSSSSPTAVTSTGRITESPDLRGLPFSARAASGLGISNPPQHQAQAVEQPASSADPPAGTTRKRPGRPLELALEAAVSANFSPTSGPLSPGLASPPLSSPKRSRLPLYREPFITCNGCGREHIEYELHYNCAVCRNGDWNICLDCWRRRKGCLYWFGFGHSAWERWELLRAQAQDKTIAPPHMLRASRYLPPKQIPGGAEGRRTLTTEDPSDRLQSGTFCCRCAAWTNHCYWRCEVCNEGDWGFCNDCVNKGWICTHPLLPLSYQPILTTPTTPTSIRGGETTSPPSSPRSPGAAGNSSRSPARSPVRPPPPEATILTRPNSVAMGDFRPLTFAPPCEMCRKAIPPRESRYHCNLCPSSSSSASEAAEAVAPRPGEYNLCEGCYASLVASGVVSAENGPGGWRRCPSSGDHRMVVVKFVVDPRNLAERRVIEKERLGGRRLEFEPFDVPGLQVCRWWNYTRGEDGKPKKERQEMLITLNVGESVKAIAGGAEQADRWTDAWPMPMGGGSGPSATARWSWYPAAGVEDELMFPKGAEIVEIQWVNEEWFHGFYMGARGLFPAPYVRVSGRDVGMVDADEA</sequence>
<feature type="compositionally biased region" description="Polar residues" evidence="9">
    <location>
        <begin position="498"/>
        <end position="512"/>
    </location>
</feature>
<feature type="compositionally biased region" description="Basic and acidic residues" evidence="9">
    <location>
        <begin position="237"/>
        <end position="262"/>
    </location>
</feature>
<dbReference type="GO" id="GO:0008270">
    <property type="term" value="F:zinc ion binding"/>
    <property type="evidence" value="ECO:0007669"/>
    <property type="project" value="UniProtKB-KW"/>
</dbReference>
<dbReference type="InterPro" id="IPR017907">
    <property type="entry name" value="Znf_RING_CS"/>
</dbReference>
<dbReference type="InterPro" id="IPR001452">
    <property type="entry name" value="SH3_domain"/>
</dbReference>
<evidence type="ECO:0000256" key="1">
    <source>
        <dbReference type="ARBA" id="ARBA00008649"/>
    </source>
</evidence>
<dbReference type="PROSITE" id="PS50002">
    <property type="entry name" value="SH3"/>
    <property type="match status" value="1"/>
</dbReference>
<dbReference type="SUPFAM" id="SSF57850">
    <property type="entry name" value="RING/U-box"/>
    <property type="match status" value="1"/>
</dbReference>
<evidence type="ECO:0000256" key="9">
    <source>
        <dbReference type="SAM" id="MobiDB-lite"/>
    </source>
</evidence>
<dbReference type="PANTHER" id="PTHR16079">
    <property type="entry name" value="UBIQUITIN LIGASE PROTEIN CHFR"/>
    <property type="match status" value="1"/>
</dbReference>
<feature type="region of interest" description="Disordered" evidence="9">
    <location>
        <begin position="542"/>
        <end position="561"/>
    </location>
</feature>
<dbReference type="Gene3D" id="3.30.40.10">
    <property type="entry name" value="Zinc/RING finger domain, C3HC4 (zinc finger)"/>
    <property type="match status" value="1"/>
</dbReference>
<evidence type="ECO:0000256" key="8">
    <source>
        <dbReference type="PROSITE-ProRule" id="PRU00192"/>
    </source>
</evidence>
<dbReference type="GO" id="GO:0016567">
    <property type="term" value="P:protein ubiquitination"/>
    <property type="evidence" value="ECO:0007669"/>
    <property type="project" value="TreeGrafter"/>
</dbReference>
<keyword evidence="6" id="KW-0832">Ubl conjugation</keyword>
<keyword evidence="13" id="KW-1185">Reference proteome</keyword>
<keyword evidence="2 8" id="KW-0728">SH3 domain</keyword>
<keyword evidence="3" id="KW-0479">Metal-binding</keyword>
<feature type="compositionally biased region" description="Polar residues" evidence="9">
    <location>
        <begin position="337"/>
        <end position="353"/>
    </location>
</feature>
<feature type="domain" description="SH3" evidence="10">
    <location>
        <begin position="968"/>
        <end position="1029"/>
    </location>
</feature>
<reference evidence="12" key="2">
    <citation type="submission" date="2023-06" db="EMBL/GenBank/DDBJ databases">
        <authorList>
            <consortium name="Lawrence Berkeley National Laboratory"/>
            <person name="Haridas S."/>
            <person name="Hensen N."/>
            <person name="Bonometti L."/>
            <person name="Westerberg I."/>
            <person name="Brannstrom I.O."/>
            <person name="Guillou S."/>
            <person name="Cros-Aarteil S."/>
            <person name="Calhoun S."/>
            <person name="Kuo A."/>
            <person name="Mondo S."/>
            <person name="Pangilinan J."/>
            <person name="Riley R."/>
            <person name="Labutti K."/>
            <person name="Andreopoulos B."/>
            <person name="Lipzen A."/>
            <person name="Chen C."/>
            <person name="Yanf M."/>
            <person name="Daum C."/>
            <person name="Ng V."/>
            <person name="Clum A."/>
            <person name="Steindorff A."/>
            <person name="Ohm R."/>
            <person name="Martin F."/>
            <person name="Silar P."/>
            <person name="Natvig D."/>
            <person name="Lalanne C."/>
            <person name="Gautier V."/>
            <person name="Ament-Velasquez S.L."/>
            <person name="Kruys A."/>
            <person name="Hutchinson M.I."/>
            <person name="Powell A.J."/>
            <person name="Barry K."/>
            <person name="Miller A.N."/>
            <person name="Grigoriev I.V."/>
            <person name="Debuchy R."/>
            <person name="Gladieux P."/>
            <person name="Thoren M.H."/>
            <person name="Johannesson H."/>
        </authorList>
    </citation>
    <scope>NUCLEOTIDE SEQUENCE</scope>
    <source>
        <strain evidence="12">CBS 118394</strain>
    </source>
</reference>
<evidence type="ECO:0000256" key="4">
    <source>
        <dbReference type="ARBA" id="ARBA00022771"/>
    </source>
</evidence>
<feature type="region of interest" description="Disordered" evidence="9">
    <location>
        <begin position="731"/>
        <end position="781"/>
    </location>
</feature>
<organism evidence="12 13">
    <name type="scientific">Apodospora peruviana</name>
    <dbReference type="NCBI Taxonomy" id="516989"/>
    <lineage>
        <taxon>Eukaryota</taxon>
        <taxon>Fungi</taxon>
        <taxon>Dikarya</taxon>
        <taxon>Ascomycota</taxon>
        <taxon>Pezizomycotina</taxon>
        <taxon>Sordariomycetes</taxon>
        <taxon>Sordariomycetidae</taxon>
        <taxon>Sordariales</taxon>
        <taxon>Lasiosphaeriaceae</taxon>
        <taxon>Apodospora</taxon>
    </lineage>
</organism>
<evidence type="ECO:0000313" key="12">
    <source>
        <dbReference type="EMBL" id="KAK3322448.1"/>
    </source>
</evidence>
<keyword evidence="4 7" id="KW-0863">Zinc-finger</keyword>
<feature type="compositionally biased region" description="Low complexity" evidence="9">
    <location>
        <begin position="542"/>
        <end position="560"/>
    </location>
</feature>
<feature type="compositionally biased region" description="Low complexity" evidence="9">
    <location>
        <begin position="731"/>
        <end position="766"/>
    </location>
</feature>
<evidence type="ECO:0000256" key="3">
    <source>
        <dbReference type="ARBA" id="ARBA00022723"/>
    </source>
</evidence>
<dbReference type="Gene3D" id="2.30.30.40">
    <property type="entry name" value="SH3 Domains"/>
    <property type="match status" value="1"/>
</dbReference>
<evidence type="ECO:0000259" key="11">
    <source>
        <dbReference type="PROSITE" id="PS50089"/>
    </source>
</evidence>
<feature type="compositionally biased region" description="Low complexity" evidence="9">
    <location>
        <begin position="166"/>
        <end position="182"/>
    </location>
</feature>
<dbReference type="InterPro" id="IPR052256">
    <property type="entry name" value="E3_ubiquitin-ligase_CHFR"/>
</dbReference>
<dbReference type="GO" id="GO:0005634">
    <property type="term" value="C:nucleus"/>
    <property type="evidence" value="ECO:0007669"/>
    <property type="project" value="TreeGrafter"/>
</dbReference>
<evidence type="ECO:0008006" key="14">
    <source>
        <dbReference type="Google" id="ProtNLM"/>
    </source>
</evidence>
<evidence type="ECO:0000256" key="2">
    <source>
        <dbReference type="ARBA" id="ARBA00022443"/>
    </source>
</evidence>
<evidence type="ECO:0000259" key="10">
    <source>
        <dbReference type="PROSITE" id="PS50002"/>
    </source>
</evidence>
<name>A0AAE0ICH2_9PEZI</name>
<dbReference type="EMBL" id="JAUEDM010000003">
    <property type="protein sequence ID" value="KAK3322448.1"/>
    <property type="molecule type" value="Genomic_DNA"/>
</dbReference>
<protein>
    <recommendedName>
        <fullName evidence="14">RING-type domain-containing protein</fullName>
    </recommendedName>
</protein>
<dbReference type="Proteomes" id="UP001283341">
    <property type="component" value="Unassembled WGS sequence"/>
</dbReference>
<reference evidence="12" key="1">
    <citation type="journal article" date="2023" name="Mol. Phylogenet. Evol.">
        <title>Genome-scale phylogeny and comparative genomics of the fungal order Sordariales.</title>
        <authorList>
            <person name="Hensen N."/>
            <person name="Bonometti L."/>
            <person name="Westerberg I."/>
            <person name="Brannstrom I.O."/>
            <person name="Guillou S."/>
            <person name="Cros-Aarteil S."/>
            <person name="Calhoun S."/>
            <person name="Haridas S."/>
            <person name="Kuo A."/>
            <person name="Mondo S."/>
            <person name="Pangilinan J."/>
            <person name="Riley R."/>
            <person name="LaButti K."/>
            <person name="Andreopoulos B."/>
            <person name="Lipzen A."/>
            <person name="Chen C."/>
            <person name="Yan M."/>
            <person name="Daum C."/>
            <person name="Ng V."/>
            <person name="Clum A."/>
            <person name="Steindorff A."/>
            <person name="Ohm R.A."/>
            <person name="Martin F."/>
            <person name="Silar P."/>
            <person name="Natvig D.O."/>
            <person name="Lalanne C."/>
            <person name="Gautier V."/>
            <person name="Ament-Velasquez S.L."/>
            <person name="Kruys A."/>
            <person name="Hutchinson M.I."/>
            <person name="Powell A.J."/>
            <person name="Barry K."/>
            <person name="Miller A.N."/>
            <person name="Grigoriev I.V."/>
            <person name="Debuchy R."/>
            <person name="Gladieux P."/>
            <person name="Hiltunen Thoren M."/>
            <person name="Johannesson H."/>
        </authorList>
    </citation>
    <scope>NUCLEOTIDE SEQUENCE</scope>
    <source>
        <strain evidence="12">CBS 118394</strain>
    </source>
</reference>
<evidence type="ECO:0000256" key="6">
    <source>
        <dbReference type="ARBA" id="ARBA00022843"/>
    </source>
</evidence>
<dbReference type="GO" id="GO:0004842">
    <property type="term" value="F:ubiquitin-protein transferase activity"/>
    <property type="evidence" value="ECO:0007669"/>
    <property type="project" value="TreeGrafter"/>
</dbReference>
<dbReference type="InterPro" id="IPR036028">
    <property type="entry name" value="SH3-like_dom_sf"/>
</dbReference>
<dbReference type="PANTHER" id="PTHR16079:SF4">
    <property type="entry name" value="E3 UBIQUITIN-PROTEIN LIGASE CHFR"/>
    <property type="match status" value="1"/>
</dbReference>
<comment type="caution">
    <text evidence="12">The sequence shown here is derived from an EMBL/GenBank/DDBJ whole genome shotgun (WGS) entry which is preliminary data.</text>
</comment>
<accession>A0AAE0ICH2</accession>
<evidence type="ECO:0000256" key="5">
    <source>
        <dbReference type="ARBA" id="ARBA00022833"/>
    </source>
</evidence>
<keyword evidence="5" id="KW-0862">Zinc</keyword>
<dbReference type="PROSITE" id="PS00518">
    <property type="entry name" value="ZF_RING_1"/>
    <property type="match status" value="1"/>
</dbReference>
<dbReference type="InterPro" id="IPR001841">
    <property type="entry name" value="Znf_RING"/>
</dbReference>
<evidence type="ECO:0000313" key="13">
    <source>
        <dbReference type="Proteomes" id="UP001283341"/>
    </source>
</evidence>
<feature type="region of interest" description="Disordered" evidence="9">
    <location>
        <begin position="321"/>
        <end position="525"/>
    </location>
</feature>